<evidence type="ECO:0000313" key="2">
    <source>
        <dbReference type="Proteomes" id="UP000030645"/>
    </source>
</evidence>
<keyword evidence="2" id="KW-1185">Reference proteome</keyword>
<name>W9R7I7_9ROSA</name>
<sequence>MRIKMSYVMKDKLTRRPKLQKAQPGEERPEKVRVSHSKWAAVDVSVGSVVVDLSDGPVAGVGWLWLAFRDLIFSDCVGCCYLDL</sequence>
<dbReference type="Proteomes" id="UP000030645">
    <property type="component" value="Unassembled WGS sequence"/>
</dbReference>
<dbReference type="AlphaFoldDB" id="W9R7I7"/>
<evidence type="ECO:0000313" key="1">
    <source>
        <dbReference type="EMBL" id="EXB75043.1"/>
    </source>
</evidence>
<reference evidence="2" key="1">
    <citation type="submission" date="2013-01" db="EMBL/GenBank/DDBJ databases">
        <title>Draft Genome Sequence of a Mulberry Tree, Morus notabilis C.K. Schneid.</title>
        <authorList>
            <person name="He N."/>
            <person name="Zhao S."/>
        </authorList>
    </citation>
    <scope>NUCLEOTIDE SEQUENCE</scope>
</reference>
<dbReference type="EMBL" id="KE344671">
    <property type="protein sequence ID" value="EXB75043.1"/>
    <property type="molecule type" value="Genomic_DNA"/>
</dbReference>
<protein>
    <submittedName>
        <fullName evidence="1">Uncharacterized protein</fullName>
    </submittedName>
</protein>
<accession>W9R7I7</accession>
<proteinExistence type="predicted"/>
<gene>
    <name evidence="1" type="ORF">L484_012167</name>
</gene>
<organism evidence="1 2">
    <name type="scientific">Morus notabilis</name>
    <dbReference type="NCBI Taxonomy" id="981085"/>
    <lineage>
        <taxon>Eukaryota</taxon>
        <taxon>Viridiplantae</taxon>
        <taxon>Streptophyta</taxon>
        <taxon>Embryophyta</taxon>
        <taxon>Tracheophyta</taxon>
        <taxon>Spermatophyta</taxon>
        <taxon>Magnoliopsida</taxon>
        <taxon>eudicotyledons</taxon>
        <taxon>Gunneridae</taxon>
        <taxon>Pentapetalae</taxon>
        <taxon>rosids</taxon>
        <taxon>fabids</taxon>
        <taxon>Rosales</taxon>
        <taxon>Moraceae</taxon>
        <taxon>Moreae</taxon>
        <taxon>Morus</taxon>
    </lineage>
</organism>